<accession>A0A402AVU6</accession>
<dbReference type="InterPro" id="IPR038461">
    <property type="entry name" value="Schlafen_AlbA_2_dom_sf"/>
</dbReference>
<dbReference type="Pfam" id="PF03235">
    <property type="entry name" value="GmrSD_N"/>
    <property type="match status" value="1"/>
</dbReference>
<sequence>MAKLGDLISDIRNQHLVLPEFQREYVWTQEQAKQLIISLFRGYPTGSLLFWKTPNPPELKNISFPVDKLGATQVMLDGQQRLTTLYLLLTNRIPPYYRAEDIKNDPRDLYFDLESGDFQYYQATRMRTNPTWVPVTACFDSTYGVKVFDIVHKKFSSENTVEEQFKLAQHYQENLTKLCNIVSKEYPVQIVPDSADIDAAIDVFDRVNSLGTKLTDAELALTHITGKWPVARRAMKKKLEDLGSKRFSFDLTFMVRSLIGIIHGRALYEVIHRTEREPLLEGWEKLQKILDYLVTVLPGAAFIHSTADLSSTNVLVPLIVYLARHEGKFSDDKELRHCIHWLYAAIMWSRYSSQTDQKLDHDISIVQRSDSPWKELVDAIIEQRGRIEVKPSDLEGRGIQHPLYRMMYIIAKSHNAVDWFNGIPLSAPAEKAYAINNCYVFPYNLLYKYGKYNPENRLHKELVNEIANRAFLTADSEVTLSDTDPSHYLGSIEQKYAGALSKQFVPLDKATWSIENFEGFLVARRKLIADAINSTMAGLITEPEIDVKPTLVDYLAIGESAVLEYKSSLRWDLKQQKYNSDLQKVICKTIAGFMNVEGGTLLIGVADNGTVLGIEYDLNHKPMDMSLNDRDKYDLLFRDTFMNYLDVGFGPLVHLTFERYEGHTVAIVEVERGPKPIYLKGKENGKDITEFYIRNGNTTKLLNVEESHNYIGMHWEP</sequence>
<dbReference type="Proteomes" id="UP000287188">
    <property type="component" value="Unassembled WGS sequence"/>
</dbReference>
<dbReference type="PANTHER" id="PTHR37292">
    <property type="entry name" value="VNG6097C"/>
    <property type="match status" value="1"/>
</dbReference>
<protein>
    <recommendedName>
        <fullName evidence="5">DUF262 domain-containing protein</fullName>
    </recommendedName>
</protein>
<dbReference type="Gene3D" id="3.30.950.30">
    <property type="entry name" value="Schlafen, AAA domain"/>
    <property type="match status" value="1"/>
</dbReference>
<dbReference type="RefSeq" id="WP_126556701.1">
    <property type="nucleotide sequence ID" value="NZ_BIFS01000002.1"/>
</dbReference>
<dbReference type="EMBL" id="BIFS01000002">
    <property type="protein sequence ID" value="GCE23228.1"/>
    <property type="molecule type" value="Genomic_DNA"/>
</dbReference>
<dbReference type="Pfam" id="PF04326">
    <property type="entry name" value="SLFN_AlbA_2"/>
    <property type="match status" value="1"/>
</dbReference>
<gene>
    <name evidence="3" type="ORF">KDK_70280</name>
</gene>
<comment type="caution">
    <text evidence="3">The sequence shown here is derived from an EMBL/GenBank/DDBJ whole genome shotgun (WGS) entry which is preliminary data.</text>
</comment>
<reference evidence="4" key="1">
    <citation type="submission" date="2018-12" db="EMBL/GenBank/DDBJ databases">
        <title>Tengunoibacter tsumagoiensis gen. nov., sp. nov., Dictyobacter kobayashii sp. nov., D. alpinus sp. nov., and D. joshuensis sp. nov. and description of Dictyobacteraceae fam. nov. within the order Ktedonobacterales isolated from Tengu-no-mugimeshi.</title>
        <authorList>
            <person name="Wang C.M."/>
            <person name="Zheng Y."/>
            <person name="Sakai Y."/>
            <person name="Toyoda A."/>
            <person name="Minakuchi Y."/>
            <person name="Abe K."/>
            <person name="Yokota A."/>
            <person name="Yabe S."/>
        </authorList>
    </citation>
    <scope>NUCLEOTIDE SEQUENCE [LARGE SCALE GENOMIC DNA]</scope>
    <source>
        <strain evidence="4">Uno11</strain>
    </source>
</reference>
<dbReference type="InterPro" id="IPR007421">
    <property type="entry name" value="Schlafen_AlbA_2_dom"/>
</dbReference>
<organism evidence="3 4">
    <name type="scientific">Dictyobacter kobayashii</name>
    <dbReference type="NCBI Taxonomy" id="2014872"/>
    <lineage>
        <taxon>Bacteria</taxon>
        <taxon>Bacillati</taxon>
        <taxon>Chloroflexota</taxon>
        <taxon>Ktedonobacteria</taxon>
        <taxon>Ktedonobacterales</taxon>
        <taxon>Dictyobacteraceae</taxon>
        <taxon>Dictyobacter</taxon>
    </lineage>
</organism>
<dbReference type="InterPro" id="IPR004919">
    <property type="entry name" value="GmrSD_N"/>
</dbReference>
<keyword evidence="4" id="KW-1185">Reference proteome</keyword>
<dbReference type="PANTHER" id="PTHR37292:SF2">
    <property type="entry name" value="DUF262 DOMAIN-CONTAINING PROTEIN"/>
    <property type="match status" value="1"/>
</dbReference>
<evidence type="ECO:0000313" key="3">
    <source>
        <dbReference type="EMBL" id="GCE23228.1"/>
    </source>
</evidence>
<dbReference type="AlphaFoldDB" id="A0A402AVU6"/>
<evidence type="ECO:0000313" key="4">
    <source>
        <dbReference type="Proteomes" id="UP000287188"/>
    </source>
</evidence>
<evidence type="ECO:0000259" key="2">
    <source>
        <dbReference type="Pfam" id="PF04326"/>
    </source>
</evidence>
<proteinExistence type="predicted"/>
<name>A0A402AVU6_9CHLR</name>
<feature type="domain" description="GmrSD restriction endonucleases N-terminal" evidence="1">
    <location>
        <begin position="4"/>
        <end position="223"/>
    </location>
</feature>
<dbReference type="OrthoDB" id="9798761at2"/>
<evidence type="ECO:0000259" key="1">
    <source>
        <dbReference type="Pfam" id="PF03235"/>
    </source>
</evidence>
<evidence type="ECO:0008006" key="5">
    <source>
        <dbReference type="Google" id="ProtNLM"/>
    </source>
</evidence>
<feature type="domain" description="Schlafen AlbA-2" evidence="2">
    <location>
        <begin position="559"/>
        <end position="702"/>
    </location>
</feature>